<name>A0A6N3FK27_9FIRM</name>
<dbReference type="SUPFAM" id="SSF101478">
    <property type="entry name" value="ADP-ribosylglycohydrolase"/>
    <property type="match status" value="1"/>
</dbReference>
<keyword evidence="3" id="KW-0479">Metal-binding</keyword>
<comment type="cofactor">
    <cofactor evidence="3">
        <name>Mg(2+)</name>
        <dbReference type="ChEBI" id="CHEBI:18420"/>
    </cofactor>
    <text evidence="3">Binds 2 magnesium ions per subunit.</text>
</comment>
<feature type="binding site" evidence="3">
    <location>
        <position position="63"/>
    </location>
    <ligand>
        <name>Mg(2+)</name>
        <dbReference type="ChEBI" id="CHEBI:18420"/>
        <label>1</label>
    </ligand>
</feature>
<dbReference type="InterPro" id="IPR005502">
    <property type="entry name" value="Ribosyl_crysJ1"/>
</dbReference>
<evidence type="ECO:0000256" key="1">
    <source>
        <dbReference type="ARBA" id="ARBA00010702"/>
    </source>
</evidence>
<dbReference type="InterPro" id="IPR036705">
    <property type="entry name" value="Ribosyl_crysJ1_sf"/>
</dbReference>
<dbReference type="InterPro" id="IPR050792">
    <property type="entry name" value="ADP-ribosylglycohydrolase"/>
</dbReference>
<dbReference type="GO" id="GO:0046872">
    <property type="term" value="F:metal ion binding"/>
    <property type="evidence" value="ECO:0007669"/>
    <property type="project" value="UniProtKB-KW"/>
</dbReference>
<feature type="binding site" evidence="3">
    <location>
        <position position="64"/>
    </location>
    <ligand>
        <name>Mg(2+)</name>
        <dbReference type="ChEBI" id="CHEBI:18420"/>
        <label>1</label>
    </ligand>
</feature>
<dbReference type="EMBL" id="CACRUE010000044">
    <property type="protein sequence ID" value="VYU51873.1"/>
    <property type="molecule type" value="Genomic_DNA"/>
</dbReference>
<evidence type="ECO:0000256" key="3">
    <source>
        <dbReference type="PIRSR" id="PIRSR605502-1"/>
    </source>
</evidence>
<gene>
    <name evidence="4" type="primary">draG</name>
    <name evidence="4" type="ORF">IBLFYP30_00426</name>
</gene>
<evidence type="ECO:0000313" key="4">
    <source>
        <dbReference type="EMBL" id="VYU51873.1"/>
    </source>
</evidence>
<protein>
    <submittedName>
        <fullName evidence="4">ADP-ribosyl-[dinitrogen reductase] glycohydrolase</fullName>
        <ecNumber evidence="4">3.2.2.24</ecNumber>
    </submittedName>
</protein>
<feature type="binding site" evidence="3">
    <location>
        <position position="269"/>
    </location>
    <ligand>
        <name>Mg(2+)</name>
        <dbReference type="ChEBI" id="CHEBI:18420"/>
        <label>1</label>
    </ligand>
</feature>
<sequence length="316" mass="35375">MNKVSYPRNKVLGGIWGLIIGDAVGVPYEFTPQEDIPSIDKIDIVTPTYFRKTYIDVPFGTYSDDGAQFLCVIDSYLECDGFNMNNLAKKLLAWLSDGLWAVDGYVFDVGRQTLKALVEYARGSSPRVSGLCEPEGKGNGALMRTLALAILEDGDDERLVNDSHEQAMITHGHICNQVCCAFYNLIAKYMLEGIEFEEAYSTAVNSLKNIYKNNKEYLYEFENNILPDGIIEERGTGYVIDCLKSAFKIIRESNSYEDAIKKSIALGNDTDTTAAVVGGLAGIIYGFENIPTRWYEEIRGKEKILELIDKIHFEDI</sequence>
<feature type="binding site" evidence="3">
    <location>
        <position position="272"/>
    </location>
    <ligand>
        <name>Mg(2+)</name>
        <dbReference type="ChEBI" id="CHEBI:18420"/>
        <label>1</label>
    </ligand>
</feature>
<dbReference type="RefSeq" id="WP_007286432.1">
    <property type="nucleotide sequence ID" value="NZ_CABIXZ010000004.1"/>
</dbReference>
<feature type="binding site" evidence="3">
    <location>
        <position position="65"/>
    </location>
    <ligand>
        <name>Mg(2+)</name>
        <dbReference type="ChEBI" id="CHEBI:18420"/>
        <label>1</label>
    </ligand>
</feature>
<dbReference type="Pfam" id="PF03747">
    <property type="entry name" value="ADP_ribosyl_GH"/>
    <property type="match status" value="1"/>
</dbReference>
<evidence type="ECO:0000256" key="2">
    <source>
        <dbReference type="ARBA" id="ARBA00022801"/>
    </source>
</evidence>
<dbReference type="AlphaFoldDB" id="A0A6N3FK27"/>
<comment type="similarity">
    <text evidence="1">Belongs to the ADP-ribosylglycohydrolase family.</text>
</comment>
<dbReference type="GO" id="GO:0047407">
    <property type="term" value="F:ADP-ribosyl-[dinitrogen reductase] hydrolase activity"/>
    <property type="evidence" value="ECO:0007669"/>
    <property type="project" value="UniProtKB-EC"/>
</dbReference>
<keyword evidence="3" id="KW-0460">Magnesium</keyword>
<dbReference type="PANTHER" id="PTHR16222:SF24">
    <property type="entry name" value="ADP-RIBOSYLHYDROLASE ARH3"/>
    <property type="match status" value="1"/>
</dbReference>
<reference evidence="4" key="1">
    <citation type="submission" date="2019-11" db="EMBL/GenBank/DDBJ databases">
        <authorList>
            <person name="Feng L."/>
        </authorList>
    </citation>
    <scope>NUCLEOTIDE SEQUENCE</scope>
    <source>
        <strain evidence="4">IbartlettiiLFYP30</strain>
    </source>
</reference>
<organism evidence="4">
    <name type="scientific">Intestinibacter bartlettii</name>
    <dbReference type="NCBI Taxonomy" id="261299"/>
    <lineage>
        <taxon>Bacteria</taxon>
        <taxon>Bacillati</taxon>
        <taxon>Bacillota</taxon>
        <taxon>Clostridia</taxon>
        <taxon>Peptostreptococcales</taxon>
        <taxon>Peptostreptococcaceae</taxon>
        <taxon>Intestinibacter</taxon>
    </lineage>
</organism>
<accession>A0A6N3FK27</accession>
<dbReference type="Gene3D" id="1.10.4080.10">
    <property type="entry name" value="ADP-ribosylation/Crystallin J1"/>
    <property type="match status" value="1"/>
</dbReference>
<proteinExistence type="inferred from homology"/>
<keyword evidence="4" id="KW-0326">Glycosidase</keyword>
<dbReference type="PANTHER" id="PTHR16222">
    <property type="entry name" value="ADP-RIBOSYLGLYCOHYDROLASE"/>
    <property type="match status" value="1"/>
</dbReference>
<dbReference type="GeneID" id="89566156"/>
<keyword evidence="2 4" id="KW-0378">Hydrolase</keyword>
<feature type="binding site" evidence="3">
    <location>
        <position position="271"/>
    </location>
    <ligand>
        <name>Mg(2+)</name>
        <dbReference type="ChEBI" id="CHEBI:18420"/>
        <label>1</label>
    </ligand>
</feature>
<dbReference type="EC" id="3.2.2.24" evidence="4"/>